<dbReference type="AlphaFoldDB" id="A0A7R9KAU2"/>
<organism evidence="11">
    <name type="scientific">Medioppia subpectinata</name>
    <dbReference type="NCBI Taxonomy" id="1979941"/>
    <lineage>
        <taxon>Eukaryota</taxon>
        <taxon>Metazoa</taxon>
        <taxon>Ecdysozoa</taxon>
        <taxon>Arthropoda</taxon>
        <taxon>Chelicerata</taxon>
        <taxon>Arachnida</taxon>
        <taxon>Acari</taxon>
        <taxon>Acariformes</taxon>
        <taxon>Sarcoptiformes</taxon>
        <taxon>Oribatida</taxon>
        <taxon>Brachypylina</taxon>
        <taxon>Oppioidea</taxon>
        <taxon>Oppiidae</taxon>
        <taxon>Medioppia</taxon>
    </lineage>
</organism>
<dbReference type="Gene3D" id="1.10.565.10">
    <property type="entry name" value="Retinoid X Receptor"/>
    <property type="match status" value="1"/>
</dbReference>
<dbReference type="SMART" id="SM00399">
    <property type="entry name" value="ZnF_C4"/>
    <property type="match status" value="1"/>
</dbReference>
<evidence type="ECO:0000256" key="3">
    <source>
        <dbReference type="ARBA" id="ARBA00022833"/>
    </source>
</evidence>
<evidence type="ECO:0000256" key="5">
    <source>
        <dbReference type="ARBA" id="ARBA00023125"/>
    </source>
</evidence>
<evidence type="ECO:0000259" key="9">
    <source>
        <dbReference type="PROSITE" id="PS51030"/>
    </source>
</evidence>
<evidence type="ECO:0000256" key="4">
    <source>
        <dbReference type="ARBA" id="ARBA00023015"/>
    </source>
</evidence>
<dbReference type="GO" id="GO:0045944">
    <property type="term" value="P:positive regulation of transcription by RNA polymerase II"/>
    <property type="evidence" value="ECO:0007669"/>
    <property type="project" value="TreeGrafter"/>
</dbReference>
<gene>
    <name evidence="11" type="ORF">OSB1V03_LOCUS77</name>
</gene>
<keyword evidence="2" id="KW-0863">Zinc-finger</keyword>
<dbReference type="InterPro" id="IPR013088">
    <property type="entry name" value="Znf_NHR/GATA"/>
</dbReference>
<evidence type="ECO:0000256" key="6">
    <source>
        <dbReference type="ARBA" id="ARBA00023163"/>
    </source>
</evidence>
<name>A0A7R9KAU2_9ACAR</name>
<dbReference type="InterPro" id="IPR000536">
    <property type="entry name" value="Nucl_hrmn_rcpt_lig-bd"/>
</dbReference>
<keyword evidence="6" id="KW-0804">Transcription</keyword>
<dbReference type="GO" id="GO:0008270">
    <property type="term" value="F:zinc ion binding"/>
    <property type="evidence" value="ECO:0007669"/>
    <property type="project" value="UniProtKB-KW"/>
</dbReference>
<dbReference type="Proteomes" id="UP000759131">
    <property type="component" value="Unassembled WGS sequence"/>
</dbReference>
<feature type="domain" description="Nuclear receptor" evidence="9">
    <location>
        <begin position="2"/>
        <end position="77"/>
    </location>
</feature>
<accession>A0A7R9KAU2</accession>
<dbReference type="CDD" id="cd06916">
    <property type="entry name" value="NR_DBD_like"/>
    <property type="match status" value="1"/>
</dbReference>
<keyword evidence="1" id="KW-0479">Metal-binding</keyword>
<dbReference type="OrthoDB" id="6247587at2759"/>
<evidence type="ECO:0008006" key="13">
    <source>
        <dbReference type="Google" id="ProtNLM"/>
    </source>
</evidence>
<dbReference type="SUPFAM" id="SSF48508">
    <property type="entry name" value="Nuclear receptor ligand-binding domain"/>
    <property type="match status" value="1"/>
</dbReference>
<evidence type="ECO:0000313" key="12">
    <source>
        <dbReference type="Proteomes" id="UP000759131"/>
    </source>
</evidence>
<dbReference type="GO" id="GO:0000978">
    <property type="term" value="F:RNA polymerase II cis-regulatory region sequence-specific DNA binding"/>
    <property type="evidence" value="ECO:0007669"/>
    <property type="project" value="TreeGrafter"/>
</dbReference>
<keyword evidence="5" id="KW-0238">DNA-binding</keyword>
<keyword evidence="7" id="KW-0675">Receptor</keyword>
<dbReference type="Gene3D" id="3.30.50.10">
    <property type="entry name" value="Erythroid Transcription Factor GATA-1, subunit A"/>
    <property type="match status" value="1"/>
</dbReference>
<dbReference type="PANTHER" id="PTHR24082:SF283">
    <property type="entry name" value="NUCLEAR HORMONE RECEPTOR HR96"/>
    <property type="match status" value="1"/>
</dbReference>
<dbReference type="EMBL" id="OC854586">
    <property type="protein sequence ID" value="CAD7619576.1"/>
    <property type="molecule type" value="Genomic_DNA"/>
</dbReference>
<protein>
    <recommendedName>
        <fullName evidence="13">Nuclear receptor domain-containing protein</fullName>
    </recommendedName>
</protein>
<sequence length="195" mass="22562">MFGDCGVCGDKAIGRNFGAISCDSCKAFFRRNVLQNDIPVCRFDGNCIINMKTRKRCTSCRMKKCIQMGMKSSVYNPTNVYEMKDLCEINYSCNKMMDRDVEDLISLTKNLMSFNSLCFNDQLALIKYSSFEIIILRHSIHYEINTDYWTWVWKSDNSSIGGFKLSAFKYEKRGLTAILLFNPNRPNLTHRDVVK</sequence>
<dbReference type="PROSITE" id="PS51030">
    <property type="entry name" value="NUCLEAR_REC_DBD_2"/>
    <property type="match status" value="1"/>
</dbReference>
<evidence type="ECO:0000256" key="1">
    <source>
        <dbReference type="ARBA" id="ARBA00022723"/>
    </source>
</evidence>
<keyword evidence="4" id="KW-0805">Transcription regulation</keyword>
<evidence type="ECO:0000259" key="10">
    <source>
        <dbReference type="PROSITE" id="PS51843"/>
    </source>
</evidence>
<dbReference type="InterPro" id="IPR001628">
    <property type="entry name" value="Znf_hrmn_rcpt"/>
</dbReference>
<feature type="domain" description="NR LBD" evidence="10">
    <location>
        <begin position="69"/>
        <end position="195"/>
    </location>
</feature>
<dbReference type="InterPro" id="IPR050234">
    <property type="entry name" value="Nuclear_hormone_rcpt_NR1"/>
</dbReference>
<dbReference type="Pfam" id="PF00105">
    <property type="entry name" value="zf-C4"/>
    <property type="match status" value="1"/>
</dbReference>
<dbReference type="SUPFAM" id="SSF57716">
    <property type="entry name" value="Glucocorticoid receptor-like (DNA-binding domain)"/>
    <property type="match status" value="1"/>
</dbReference>
<dbReference type="EMBL" id="CAJPIZ010000011">
    <property type="protein sequence ID" value="CAG2100006.1"/>
    <property type="molecule type" value="Genomic_DNA"/>
</dbReference>
<dbReference type="GO" id="GO:0004879">
    <property type="term" value="F:nuclear receptor activity"/>
    <property type="evidence" value="ECO:0007669"/>
    <property type="project" value="TreeGrafter"/>
</dbReference>
<proteinExistence type="predicted"/>
<dbReference type="PRINTS" id="PR00047">
    <property type="entry name" value="STROIDFINGER"/>
</dbReference>
<evidence type="ECO:0000313" key="11">
    <source>
        <dbReference type="EMBL" id="CAD7619576.1"/>
    </source>
</evidence>
<dbReference type="GO" id="GO:0000122">
    <property type="term" value="P:negative regulation of transcription by RNA polymerase II"/>
    <property type="evidence" value="ECO:0007669"/>
    <property type="project" value="TreeGrafter"/>
</dbReference>
<keyword evidence="3" id="KW-0862">Zinc</keyword>
<keyword evidence="8" id="KW-0539">Nucleus</keyword>
<reference evidence="11" key="1">
    <citation type="submission" date="2020-11" db="EMBL/GenBank/DDBJ databases">
        <authorList>
            <person name="Tran Van P."/>
        </authorList>
    </citation>
    <scope>NUCLEOTIDE SEQUENCE</scope>
</reference>
<evidence type="ECO:0000256" key="8">
    <source>
        <dbReference type="ARBA" id="ARBA00023242"/>
    </source>
</evidence>
<dbReference type="GO" id="GO:0030154">
    <property type="term" value="P:cell differentiation"/>
    <property type="evidence" value="ECO:0007669"/>
    <property type="project" value="TreeGrafter"/>
</dbReference>
<evidence type="ECO:0000256" key="7">
    <source>
        <dbReference type="ARBA" id="ARBA00023170"/>
    </source>
</evidence>
<keyword evidence="12" id="KW-1185">Reference proteome</keyword>
<dbReference type="PROSITE" id="PS00031">
    <property type="entry name" value="NUCLEAR_REC_DBD_1"/>
    <property type="match status" value="1"/>
</dbReference>
<dbReference type="InterPro" id="IPR035500">
    <property type="entry name" value="NHR-like_dom_sf"/>
</dbReference>
<evidence type="ECO:0000256" key="2">
    <source>
        <dbReference type="ARBA" id="ARBA00022771"/>
    </source>
</evidence>
<dbReference type="PANTHER" id="PTHR24082">
    <property type="entry name" value="NUCLEAR HORMONE RECEPTOR"/>
    <property type="match status" value="1"/>
</dbReference>
<dbReference type="PROSITE" id="PS51843">
    <property type="entry name" value="NR_LBD"/>
    <property type="match status" value="1"/>
</dbReference>